<dbReference type="PANTHER" id="PTHR36848:SF2">
    <property type="entry name" value="SECRETED PROTEIN"/>
    <property type="match status" value="1"/>
</dbReference>
<evidence type="ECO:0000313" key="2">
    <source>
        <dbReference type="Proteomes" id="UP000517523"/>
    </source>
</evidence>
<dbReference type="NCBIfam" id="NF045579">
    <property type="entry name" value="rhamnoside_JR"/>
    <property type="match status" value="1"/>
</dbReference>
<organism evidence="1 2">
    <name type="scientific">Paenibacillus rhizosphaerae</name>
    <dbReference type="NCBI Taxonomy" id="297318"/>
    <lineage>
        <taxon>Bacteria</taxon>
        <taxon>Bacillati</taxon>
        <taxon>Bacillota</taxon>
        <taxon>Bacilli</taxon>
        <taxon>Bacillales</taxon>
        <taxon>Paenibacillaceae</taxon>
        <taxon>Paenibacillus</taxon>
    </lineage>
</organism>
<proteinExistence type="predicted"/>
<dbReference type="RefSeq" id="WP_183582422.1">
    <property type="nucleotide sequence ID" value="NZ_JACHXJ010000002.1"/>
</dbReference>
<sequence>MDKIAEQFRTPPKDYSPAPIWWWSGDRLELDRLRWQMDLFKEGGVYNLVVLNLAPTGPMYGSDADRPRFLSEEWWDIFDGVCAYADEIGMRIWFYDQIGFSGANLQGELVRENAGYAGQHLECLVTEGTGLLEAHCPSGGTPLTATAAAIDEDGRTTGPFESVPVEDRRASIECSTPHRLRLIYTVQRNFDYFSAEACDRLLGMVHKEFERRLGKWFGRVIVGSFQDELPNVPAWSAEFAEAFAARKGYDLLEYASYLWEGEHSEAQQVRMDYQEVRAELAEEAFFIPFYEWHVRNGLICGFDQQGPAREGDAPGGVRSYADYLRTHRWYGAPGSDHHGETKIHSSLAHLNGRERVWIEVFHSSGWGGTLEETYDWLIPWIRAGGNLYNPHAAYYSTRGGWYEWAPPSTCWRQPYWRHYSRFADAVSRLCYLLTRGSHVCDIGVLFPTATVQAHHTLQGPLEPTLLARDCYRALVGKMYWNMPKTGVLDGDGRDFDVLSDEAVTEAVVRDGRLLIRDESYRAVVLPACSVVRERTAEILVRFAENGGLLIAVGTIPGPPSTGGEWTVKLKGLFDRGQARFIASAEALPDALSGLPKEIEAAVPTLHRRVDDYDLLFVPSLFPMATEHGPFTVWQHPDYSFSPDRYVRETSITVREKVRDAELWDPLSGERRPAAVSQDAEGRSVITVPFDQGPASVLVWKRTDERSKPLRSEEKPADSSPLHQGVLAEISGRWKTKLVPTLDNRFGDFDKPNSPGSPPVSTWYFGHRKESPGIDGITAGWQCENGDNGWTGVQATFGVYGQWTGPAAEHELPAPHSDMSAPASREVKWKAAEYSLTRGIAHDRIHVRTLGPKAHVPSEFLAFGTVEAGEAVQVRTAAWSDEEQTLLLAVGAGADKRIWVNGQEAESTDRGYLAYFPVRLREGLNALEFRLTARTKQELRAYWSFVRSRDNFARPEWLQVPAPYVKDDRVTFTGKVHLPFPPVRGTIQMAADGTASIRVNGTTVGRQGGFDPYAKGRRVLPYPVSCFRQGENTIEVVMEDIGKAAGILIDGIAEAEDGRTVTFPSGTDWTVCREAHSPQQADLWLDWKINDLSIQEPAYHELWRRPHPLPGAEWIEDRTADGTVVTLDVDAGLASGSVEWLRWTLPPGATHAIIPADGEARLWVDGKEIPIVEESTKLPNPEGVRRTAVLRIIPNRGKTGGGILRGPVTYRVGTGRMEPGDWTAQGLETYSGGVHYESAVNLDRTPKGRVILDLGEVRGTAEVRVNERQAGICIWSPYRLDVTELLTVGNNRIEITVFNTIANYLHGASPTHYIVEGQLRSGLFGPVRLLSETRIGRSTILK</sequence>
<dbReference type="InterPro" id="IPR008979">
    <property type="entry name" value="Galactose-bd-like_sf"/>
</dbReference>
<gene>
    <name evidence="1" type="ORF">FHS19_002878</name>
</gene>
<dbReference type="SUPFAM" id="SSF49785">
    <property type="entry name" value="Galactose-binding domain-like"/>
    <property type="match status" value="1"/>
</dbReference>
<comment type="caution">
    <text evidence="1">The sequence shown here is derived from an EMBL/GenBank/DDBJ whole genome shotgun (WGS) entry which is preliminary data.</text>
</comment>
<evidence type="ECO:0008006" key="3">
    <source>
        <dbReference type="Google" id="ProtNLM"/>
    </source>
</evidence>
<accession>A0A839TMW4</accession>
<reference evidence="1 2" key="1">
    <citation type="submission" date="2020-08" db="EMBL/GenBank/DDBJ databases">
        <title>Genomic Encyclopedia of Type Strains, Phase III (KMG-III): the genomes of soil and plant-associated and newly described type strains.</title>
        <authorList>
            <person name="Whitman W."/>
        </authorList>
    </citation>
    <scope>NUCLEOTIDE SEQUENCE [LARGE SCALE GENOMIC DNA]</scope>
    <source>
        <strain evidence="1 2">CECT 5831</strain>
    </source>
</reference>
<dbReference type="EMBL" id="JACHXJ010000002">
    <property type="protein sequence ID" value="MBB3128224.1"/>
    <property type="molecule type" value="Genomic_DNA"/>
</dbReference>
<dbReference type="InterPro" id="IPR053161">
    <property type="entry name" value="Ulvan_degrading_GH"/>
</dbReference>
<evidence type="ECO:0000313" key="1">
    <source>
        <dbReference type="EMBL" id="MBB3128224.1"/>
    </source>
</evidence>
<dbReference type="PANTHER" id="PTHR36848">
    <property type="entry name" value="DNA-BINDING PROTEIN (PUTATIVE SECRETED PROTEIN)-RELATED"/>
    <property type="match status" value="1"/>
</dbReference>
<name>A0A839TMW4_9BACL</name>
<protein>
    <recommendedName>
        <fullName evidence="3">Glycosyl hydrolases family 2 sugar binding domain-containing protein</fullName>
    </recommendedName>
</protein>
<dbReference type="Gene3D" id="2.60.120.260">
    <property type="entry name" value="Galactose-binding domain-like"/>
    <property type="match status" value="2"/>
</dbReference>
<dbReference type="Proteomes" id="UP000517523">
    <property type="component" value="Unassembled WGS sequence"/>
</dbReference>